<reference evidence="1" key="1">
    <citation type="submission" date="2022-07" db="EMBL/GenBank/DDBJ databases">
        <title>Fungi with potential for degradation of polypropylene.</title>
        <authorList>
            <person name="Gostincar C."/>
        </authorList>
    </citation>
    <scope>NUCLEOTIDE SEQUENCE</scope>
    <source>
        <strain evidence="1">EXF-13308</strain>
    </source>
</reference>
<protein>
    <submittedName>
        <fullName evidence="1">Nuclear pore protein-like protein</fullName>
    </submittedName>
</protein>
<dbReference type="Proteomes" id="UP001174694">
    <property type="component" value="Unassembled WGS sequence"/>
</dbReference>
<dbReference type="EMBL" id="JANBVO010000014">
    <property type="protein sequence ID" value="KAJ9145411.1"/>
    <property type="molecule type" value="Genomic_DNA"/>
</dbReference>
<dbReference type="Gene3D" id="3.30.710.10">
    <property type="entry name" value="Potassium Channel Kv1.1, Chain A"/>
    <property type="match status" value="1"/>
</dbReference>
<comment type="caution">
    <text evidence="1">The sequence shown here is derived from an EMBL/GenBank/DDBJ whole genome shotgun (WGS) entry which is preliminary data.</text>
</comment>
<evidence type="ECO:0000313" key="2">
    <source>
        <dbReference type="Proteomes" id="UP001174694"/>
    </source>
</evidence>
<proteinExistence type="predicted"/>
<accession>A0AA38S2D2</accession>
<name>A0AA38S2D2_9PEZI</name>
<evidence type="ECO:0000313" key="1">
    <source>
        <dbReference type="EMBL" id="KAJ9145411.1"/>
    </source>
</evidence>
<keyword evidence="2" id="KW-1185">Reference proteome</keyword>
<gene>
    <name evidence="1" type="ORF">NKR23_g5332</name>
</gene>
<sequence length="332" mass="37771">MSAESIVFDNHGDLKLRVGDAAQPDGSTVFMACSRALARVSPVFDRMLYGDFSEAKSSHHGQEWIVDLPEEQPIPMIIFLSIAHAQFHRVPRVLSADQLYDLTALTHYYDATRVLGPWVNHWVECLEDIARDANILAPKMLWIYWELGRKEAFLDTARRFVMEADGPIFASESELGDLQMPPDIIASERITAIRTQTIQSLLDVFRDMINDLLVVDEKPRWCQHATWLGPHRCESMILGSVTFCLSRAGLWPLPEVKDVTYSLDGLCTKLRTLVIHDIGQVPREPAVDHRKCNPTPFLLGEMDKIMRGIPDPVTDYHRKHLDEQAKKFNSNP</sequence>
<dbReference type="InterPro" id="IPR011333">
    <property type="entry name" value="SKP1/BTB/POZ_sf"/>
</dbReference>
<organism evidence="1 2">
    <name type="scientific">Pleurostoma richardsiae</name>
    <dbReference type="NCBI Taxonomy" id="41990"/>
    <lineage>
        <taxon>Eukaryota</taxon>
        <taxon>Fungi</taxon>
        <taxon>Dikarya</taxon>
        <taxon>Ascomycota</taxon>
        <taxon>Pezizomycotina</taxon>
        <taxon>Sordariomycetes</taxon>
        <taxon>Sordariomycetidae</taxon>
        <taxon>Calosphaeriales</taxon>
        <taxon>Pleurostomataceae</taxon>
        <taxon>Pleurostoma</taxon>
    </lineage>
</organism>
<dbReference type="AlphaFoldDB" id="A0AA38S2D2"/>